<keyword evidence="2" id="KW-1185">Reference proteome</keyword>
<protein>
    <submittedName>
        <fullName evidence="1">Uncharacterized protein</fullName>
    </submittedName>
</protein>
<dbReference type="RefSeq" id="WP_379898856.1">
    <property type="nucleotide sequence ID" value="NZ_JBHRTR010000015.1"/>
</dbReference>
<proteinExistence type="predicted"/>
<reference evidence="2" key="1">
    <citation type="journal article" date="2019" name="Int. J. Syst. Evol. Microbiol.">
        <title>The Global Catalogue of Microorganisms (GCM) 10K type strain sequencing project: providing services to taxonomists for standard genome sequencing and annotation.</title>
        <authorList>
            <consortium name="The Broad Institute Genomics Platform"/>
            <consortium name="The Broad Institute Genome Sequencing Center for Infectious Disease"/>
            <person name="Wu L."/>
            <person name="Ma J."/>
        </authorList>
    </citation>
    <scope>NUCLEOTIDE SEQUENCE [LARGE SCALE GENOMIC DNA]</scope>
    <source>
        <strain evidence="2">KCTC 42964</strain>
    </source>
</reference>
<gene>
    <name evidence="1" type="ORF">ACFOGJ_05800</name>
</gene>
<dbReference type="Proteomes" id="UP001595528">
    <property type="component" value="Unassembled WGS sequence"/>
</dbReference>
<evidence type="ECO:0000313" key="2">
    <source>
        <dbReference type="Proteomes" id="UP001595528"/>
    </source>
</evidence>
<name>A0ABV7KWS6_9PROT</name>
<evidence type="ECO:0000313" key="1">
    <source>
        <dbReference type="EMBL" id="MFC3226734.1"/>
    </source>
</evidence>
<sequence>MKETLRQSMAWLHSWAGLPFGWLSRMPWRQAPVLLGSRHEGAPAVQAGR</sequence>
<organism evidence="1 2">
    <name type="scientific">Marinibaculum pumilum</name>
    <dbReference type="NCBI Taxonomy" id="1766165"/>
    <lineage>
        <taxon>Bacteria</taxon>
        <taxon>Pseudomonadati</taxon>
        <taxon>Pseudomonadota</taxon>
        <taxon>Alphaproteobacteria</taxon>
        <taxon>Rhodospirillales</taxon>
        <taxon>Rhodospirillaceae</taxon>
        <taxon>Marinibaculum</taxon>
    </lineage>
</organism>
<comment type="caution">
    <text evidence="1">The sequence shown here is derived from an EMBL/GenBank/DDBJ whole genome shotgun (WGS) entry which is preliminary data.</text>
</comment>
<accession>A0ABV7KWS6</accession>
<dbReference type="EMBL" id="JBHRTR010000015">
    <property type="protein sequence ID" value="MFC3226734.1"/>
    <property type="molecule type" value="Genomic_DNA"/>
</dbReference>